<dbReference type="PANTHER" id="PTHR37804:SF1">
    <property type="entry name" value="CDAA REGULATORY PROTEIN CDAR"/>
    <property type="match status" value="1"/>
</dbReference>
<dbReference type="HOGENOM" id="CLU_069602_0_0_10"/>
<keyword evidence="1" id="KW-0472">Membrane</keyword>
<dbReference type="EMBL" id="CM001403">
    <property type="protein sequence ID" value="EHQ29027.1"/>
    <property type="molecule type" value="Genomic_DNA"/>
</dbReference>
<dbReference type="STRING" id="714943.Mucpa_4945"/>
<dbReference type="Gene3D" id="2.170.120.40">
    <property type="entry name" value="YbbR-like domain"/>
    <property type="match status" value="1"/>
</dbReference>
<dbReference type="Pfam" id="PF07949">
    <property type="entry name" value="YbbR"/>
    <property type="match status" value="1"/>
</dbReference>
<accession>H1Y7E0</accession>
<gene>
    <name evidence="2" type="ORF">Mucpa_4945</name>
</gene>
<name>H1Y7E0_9SPHI</name>
<evidence type="ECO:0000313" key="2">
    <source>
        <dbReference type="EMBL" id="EHQ29027.1"/>
    </source>
</evidence>
<evidence type="ECO:0000313" key="3">
    <source>
        <dbReference type="Proteomes" id="UP000002774"/>
    </source>
</evidence>
<evidence type="ECO:0000256" key="1">
    <source>
        <dbReference type="SAM" id="Phobius"/>
    </source>
</evidence>
<proteinExistence type="predicted"/>
<dbReference type="Gene3D" id="2.170.120.30">
    <property type="match status" value="1"/>
</dbReference>
<dbReference type="InterPro" id="IPR012505">
    <property type="entry name" value="YbbR"/>
</dbReference>
<organism evidence="2 3">
    <name type="scientific">Mucilaginibacter paludis DSM 18603</name>
    <dbReference type="NCBI Taxonomy" id="714943"/>
    <lineage>
        <taxon>Bacteria</taxon>
        <taxon>Pseudomonadati</taxon>
        <taxon>Bacteroidota</taxon>
        <taxon>Sphingobacteriia</taxon>
        <taxon>Sphingobacteriales</taxon>
        <taxon>Sphingobacteriaceae</taxon>
        <taxon>Mucilaginibacter</taxon>
    </lineage>
</organism>
<feature type="transmembrane region" description="Helical" evidence="1">
    <location>
        <begin position="14"/>
        <end position="33"/>
    </location>
</feature>
<keyword evidence="3" id="KW-1185">Reference proteome</keyword>
<keyword evidence="1" id="KW-1133">Transmembrane helix</keyword>
<dbReference type="Proteomes" id="UP000002774">
    <property type="component" value="Chromosome"/>
</dbReference>
<dbReference type="AlphaFoldDB" id="H1Y7E0"/>
<dbReference type="PANTHER" id="PTHR37804">
    <property type="entry name" value="CDAA REGULATORY PROTEIN CDAR"/>
    <property type="match status" value="1"/>
</dbReference>
<dbReference type="eggNOG" id="COG4856">
    <property type="taxonomic scope" value="Bacteria"/>
</dbReference>
<protein>
    <recommendedName>
        <fullName evidence="4">YbbR family protein</fullName>
    </recommendedName>
</protein>
<dbReference type="OrthoDB" id="1115707at2"/>
<evidence type="ECO:0008006" key="4">
    <source>
        <dbReference type="Google" id="ProtNLM"/>
    </source>
</evidence>
<dbReference type="RefSeq" id="WP_008510037.1">
    <property type="nucleotide sequence ID" value="NZ_CM001403.1"/>
</dbReference>
<dbReference type="InterPro" id="IPR053154">
    <property type="entry name" value="c-di-AMP_regulator"/>
</dbReference>
<sequence length="315" mass="36314">MAIIKLSKNEQRRLSVFFTCLVLAFGAWILTMLSNQYNYTVKIVVDFINPPVRRSFRSLQSDTVDATVQGNGWNLLFSRMNMDDKRVAINLKTLDSRNYILLSAQLKSINEKRLVNQQIVSFNPDTLYFDFSSRAIKRVPVQLQYNIKFKRQFIISDDILLNPNYVTISGPAENIAKIKFWKTDSLTASDVEDPIDQNVPLQPVKESNMSIYPKSVRVHVPVSEFTEKTVEVPVKLINNKNYYNVKIFPQKVKITFTVPLIKYSETDEHAFEAVADLNLWQEQGAKQLPVKVKFIPPFCKLVSVQPQNLDFIVKQ</sequence>
<reference evidence="2" key="1">
    <citation type="submission" date="2011-09" db="EMBL/GenBank/DDBJ databases">
        <title>The permanent draft genome of Mucilaginibacter paludis DSM 18603.</title>
        <authorList>
            <consortium name="US DOE Joint Genome Institute (JGI-PGF)"/>
            <person name="Lucas S."/>
            <person name="Han J."/>
            <person name="Lapidus A."/>
            <person name="Bruce D."/>
            <person name="Goodwin L."/>
            <person name="Pitluck S."/>
            <person name="Peters L."/>
            <person name="Kyrpides N."/>
            <person name="Mavromatis K."/>
            <person name="Ivanova N."/>
            <person name="Mikhailova N."/>
            <person name="Held B."/>
            <person name="Detter J.C."/>
            <person name="Tapia R."/>
            <person name="Han C."/>
            <person name="Land M."/>
            <person name="Hauser L."/>
            <person name="Markowitz V."/>
            <person name="Cheng J.-F."/>
            <person name="Hugenholtz P."/>
            <person name="Woyke T."/>
            <person name="Wu D."/>
            <person name="Tindall B."/>
            <person name="Brambilla E."/>
            <person name="Klenk H.-P."/>
            <person name="Eisen J.A."/>
        </authorList>
    </citation>
    <scope>NUCLEOTIDE SEQUENCE [LARGE SCALE GENOMIC DNA]</scope>
    <source>
        <strain evidence="2">DSM 18603</strain>
    </source>
</reference>
<keyword evidence="1" id="KW-0812">Transmembrane</keyword>